<keyword evidence="2" id="KW-1185">Reference proteome</keyword>
<accession>A0ACD1GRG1</accession>
<protein>
    <submittedName>
        <fullName evidence="1">Uncharacterized protein</fullName>
    </submittedName>
</protein>
<proteinExistence type="predicted"/>
<reference evidence="1" key="1">
    <citation type="submission" date="2018-02" db="EMBL/GenBank/DDBJ databases">
        <title>The genomes of Aspergillus section Nigri reveals drivers in fungal speciation.</title>
        <authorList>
            <consortium name="DOE Joint Genome Institute"/>
            <person name="Vesth T.C."/>
            <person name="Nybo J."/>
            <person name="Theobald S."/>
            <person name="Brandl J."/>
            <person name="Frisvad J.C."/>
            <person name="Nielsen K.F."/>
            <person name="Lyhne E.K."/>
            <person name="Kogle M.E."/>
            <person name="Kuo A."/>
            <person name="Riley R."/>
            <person name="Clum A."/>
            <person name="Nolan M."/>
            <person name="Lipzen A."/>
            <person name="Salamov A."/>
            <person name="Henrissat B."/>
            <person name="Wiebenga A."/>
            <person name="De vries R.P."/>
            <person name="Grigoriev I.V."/>
            <person name="Mortensen U.H."/>
            <person name="Andersen M.R."/>
            <person name="Baker S.E."/>
        </authorList>
    </citation>
    <scope>NUCLEOTIDE SEQUENCE</scope>
    <source>
        <strain evidence="1">CBS 121060</strain>
    </source>
</reference>
<gene>
    <name evidence="1" type="ORF">BO66DRAFT_446243</name>
</gene>
<organism evidence="1 2">
    <name type="scientific">Aspergillus aculeatinus CBS 121060</name>
    <dbReference type="NCBI Taxonomy" id="1448322"/>
    <lineage>
        <taxon>Eukaryota</taxon>
        <taxon>Fungi</taxon>
        <taxon>Dikarya</taxon>
        <taxon>Ascomycota</taxon>
        <taxon>Pezizomycotina</taxon>
        <taxon>Eurotiomycetes</taxon>
        <taxon>Eurotiomycetidae</taxon>
        <taxon>Eurotiales</taxon>
        <taxon>Aspergillaceae</taxon>
        <taxon>Aspergillus</taxon>
        <taxon>Aspergillus subgen. Circumdati</taxon>
    </lineage>
</organism>
<evidence type="ECO:0000313" key="2">
    <source>
        <dbReference type="Proteomes" id="UP000249661"/>
    </source>
</evidence>
<sequence>MSPLLCLPREVFDMILQLLPPPAQVCLLLTCRGLYHHQVYNATIKDLRPQFQITSDMMNYNKKRGYDRPTIYRRALLRQLQDDRWAYCFACFELHPRAEFDSYSCHHRRAPFLALSTSAMCTAQTGIVDLCPCISLTARHKMRIARYLAKDASDPQDRRYARIDADPRFRVIPTGPHTRGLVHDCNIPACWAGDILSHSMVLFLDSRRNLIAHTWYRIATRRGSAGWSLYACPHYPLLAFHYIEPVLRPSHVCPLCRAQWRTELGWPWRDELWVTLTRNLGGARWPPDAAWQAQRRVRSRDWYRKMFKEDRMGMDWVQDRDIVDDSYGEESAGDPGEWDYLYETESEFFNELDESDESESDDSLISDDSDESEESEESDDSLSSDDSDESEESDYSDDSEDPADSADTDDFDDSG</sequence>
<name>A0ACD1GRG1_9EURO</name>
<evidence type="ECO:0000313" key="1">
    <source>
        <dbReference type="EMBL" id="RAH63794.1"/>
    </source>
</evidence>
<dbReference type="EMBL" id="KZ825033">
    <property type="protein sequence ID" value="RAH63794.1"/>
    <property type="molecule type" value="Genomic_DNA"/>
</dbReference>
<dbReference type="Proteomes" id="UP000249661">
    <property type="component" value="Unassembled WGS sequence"/>
</dbReference>